<dbReference type="EMBL" id="JBBYHS010000008">
    <property type="protein sequence ID" value="MEL1253974.1"/>
    <property type="molecule type" value="Genomic_DNA"/>
</dbReference>
<dbReference type="Pfam" id="PF04338">
    <property type="entry name" value="DUF481"/>
    <property type="match status" value="1"/>
</dbReference>
<protein>
    <submittedName>
        <fullName evidence="2">DUF481 domain-containing protein</fullName>
    </submittedName>
</protein>
<organism evidence="2 3">
    <name type="scientific">Flavobacterium calami</name>
    <dbReference type="NCBI Taxonomy" id="3139144"/>
    <lineage>
        <taxon>Bacteria</taxon>
        <taxon>Pseudomonadati</taxon>
        <taxon>Bacteroidota</taxon>
        <taxon>Flavobacteriia</taxon>
        <taxon>Flavobacteriales</taxon>
        <taxon>Flavobacteriaceae</taxon>
        <taxon>Flavobacterium</taxon>
    </lineage>
</organism>
<evidence type="ECO:0000313" key="2">
    <source>
        <dbReference type="EMBL" id="MEL1253974.1"/>
    </source>
</evidence>
<reference evidence="2 3" key="1">
    <citation type="submission" date="2024-04" db="EMBL/GenBank/DDBJ databases">
        <title>Flavobacterium sp. DGU38 16S ribosomal RNA gene Genome sequencing and assembly.</title>
        <authorList>
            <person name="Park S."/>
        </authorList>
    </citation>
    <scope>NUCLEOTIDE SEQUENCE [LARGE SCALE GENOMIC DNA]</scope>
    <source>
        <strain evidence="2 3">DGU38</strain>
    </source>
</reference>
<sequence length="358" mass="41081">MNKISFLFFILFFLKISAQTPDTLALKSNQIPKAVYEHTTDTLVLKNNDVIIGEIKIMNKGVLQIETDYSKDDFKLEWKELKYISSTKVHIISLSSGLLLNGILSKGKTPYKCQITNVDSKTIFEVKLNEIVYIKPVNNSFWDRLDASFDAGIKLTKAQNLQQLTVNVNLGYTAKRWYGTATYKQIQSIQDDSDPIRRIDTDLSYIHLLPKDYFIPLSVTTLSNTEQDIDLRIISKAGYGKYLMHSNKKYWGVAAGLSFNHERYIGTSEPNKSLELFLGTDLNLYDVGDFSIQSKVTVFPSITENKRVRTDFNLDTKYDLPLDFFIKLSFVYNYDNKPKDGASKDDYVFQTTFGWKLD</sequence>
<dbReference type="Proteomes" id="UP001485226">
    <property type="component" value="Unassembled WGS sequence"/>
</dbReference>
<feature type="chain" id="PRO_5046788240" evidence="1">
    <location>
        <begin position="19"/>
        <end position="358"/>
    </location>
</feature>
<accession>A0ABU9IPL6</accession>
<keyword evidence="3" id="KW-1185">Reference proteome</keyword>
<feature type="signal peptide" evidence="1">
    <location>
        <begin position="1"/>
        <end position="18"/>
    </location>
</feature>
<gene>
    <name evidence="2" type="ORF">AAEO57_09310</name>
</gene>
<proteinExistence type="predicted"/>
<dbReference type="InterPro" id="IPR007433">
    <property type="entry name" value="DUF481"/>
</dbReference>
<comment type="caution">
    <text evidence="2">The sequence shown here is derived from an EMBL/GenBank/DDBJ whole genome shotgun (WGS) entry which is preliminary data.</text>
</comment>
<dbReference type="RefSeq" id="WP_341691891.1">
    <property type="nucleotide sequence ID" value="NZ_JBBYHS010000008.1"/>
</dbReference>
<evidence type="ECO:0000256" key="1">
    <source>
        <dbReference type="SAM" id="SignalP"/>
    </source>
</evidence>
<keyword evidence="1" id="KW-0732">Signal</keyword>
<name>A0ABU9IPL6_9FLAO</name>
<evidence type="ECO:0000313" key="3">
    <source>
        <dbReference type="Proteomes" id="UP001485226"/>
    </source>
</evidence>